<dbReference type="AlphaFoldDB" id="A0A8X6G169"/>
<evidence type="ECO:0000313" key="3">
    <source>
        <dbReference type="Proteomes" id="UP000887116"/>
    </source>
</evidence>
<feature type="region of interest" description="Disordered" evidence="1">
    <location>
        <begin position="16"/>
        <end position="41"/>
    </location>
</feature>
<accession>A0A8X6G169</accession>
<comment type="caution">
    <text evidence="2">The sequence shown here is derived from an EMBL/GenBank/DDBJ whole genome shotgun (WGS) entry which is preliminary data.</text>
</comment>
<name>A0A8X6G169_TRICU</name>
<proteinExistence type="predicted"/>
<keyword evidence="3" id="KW-1185">Reference proteome</keyword>
<dbReference type="OrthoDB" id="10349176at2759"/>
<evidence type="ECO:0000256" key="1">
    <source>
        <dbReference type="SAM" id="MobiDB-lite"/>
    </source>
</evidence>
<evidence type="ECO:0000313" key="2">
    <source>
        <dbReference type="EMBL" id="GFQ92024.1"/>
    </source>
</evidence>
<dbReference type="Proteomes" id="UP000887116">
    <property type="component" value="Unassembled WGS sequence"/>
</dbReference>
<protein>
    <submittedName>
        <fullName evidence="2">Uncharacterized protein</fullName>
    </submittedName>
</protein>
<gene>
    <name evidence="2" type="ORF">TNCT_669951</name>
</gene>
<dbReference type="EMBL" id="BMAO01023957">
    <property type="protein sequence ID" value="GFQ92024.1"/>
    <property type="molecule type" value="Genomic_DNA"/>
</dbReference>
<sequence>MPYPSCTLFIGVMGENDATGWGRGSSGGRPPWRRSVKEGPPGAWANQAPLVLRVPGTGHLVGARCVESDFDAFIGGKIPKNIPDRFLCFYLVSIFHKRFD</sequence>
<organism evidence="2 3">
    <name type="scientific">Trichonephila clavata</name>
    <name type="common">Joro spider</name>
    <name type="synonym">Nephila clavata</name>
    <dbReference type="NCBI Taxonomy" id="2740835"/>
    <lineage>
        <taxon>Eukaryota</taxon>
        <taxon>Metazoa</taxon>
        <taxon>Ecdysozoa</taxon>
        <taxon>Arthropoda</taxon>
        <taxon>Chelicerata</taxon>
        <taxon>Arachnida</taxon>
        <taxon>Araneae</taxon>
        <taxon>Araneomorphae</taxon>
        <taxon>Entelegynae</taxon>
        <taxon>Araneoidea</taxon>
        <taxon>Nephilidae</taxon>
        <taxon>Trichonephila</taxon>
    </lineage>
</organism>
<reference evidence="2" key="1">
    <citation type="submission" date="2020-07" db="EMBL/GenBank/DDBJ databases">
        <title>Multicomponent nature underlies the extraordinary mechanical properties of spider dragline silk.</title>
        <authorList>
            <person name="Kono N."/>
            <person name="Nakamura H."/>
            <person name="Mori M."/>
            <person name="Yoshida Y."/>
            <person name="Ohtoshi R."/>
            <person name="Malay A.D."/>
            <person name="Moran D.A.P."/>
            <person name="Tomita M."/>
            <person name="Numata K."/>
            <person name="Arakawa K."/>
        </authorList>
    </citation>
    <scope>NUCLEOTIDE SEQUENCE</scope>
</reference>